<feature type="transmembrane region" description="Helical" evidence="2">
    <location>
        <begin position="699"/>
        <end position="718"/>
    </location>
</feature>
<feature type="transmembrane region" description="Helical" evidence="2">
    <location>
        <begin position="829"/>
        <end position="847"/>
    </location>
</feature>
<feature type="compositionally biased region" description="Low complexity" evidence="1">
    <location>
        <begin position="94"/>
        <end position="108"/>
    </location>
</feature>
<proteinExistence type="predicted"/>
<reference evidence="3 4" key="1">
    <citation type="submission" date="2021-03" db="EMBL/GenBank/DDBJ databases">
        <title>Glycomyces sp. nov., a novel actinomycete isolated from soil.</title>
        <authorList>
            <person name="Yang X."/>
            <person name="Xu X."/>
        </authorList>
    </citation>
    <scope>NUCLEOTIDE SEQUENCE [LARGE SCALE GENOMIC DNA]</scope>
    <source>
        <strain evidence="3 4">NEAU-S30</strain>
    </source>
</reference>
<evidence type="ECO:0000256" key="1">
    <source>
        <dbReference type="SAM" id="MobiDB-lite"/>
    </source>
</evidence>
<feature type="transmembrane region" description="Helical" evidence="2">
    <location>
        <begin position="725"/>
        <end position="745"/>
    </location>
</feature>
<sequence>MNTYNCPRCGSPSTVDRCPVCGRGPEPLLARLGELDAVLAAMPATLKSRAAVEAERVDVLQGLTQVAARHLAEAERHAAQSPVPIPSPAPQTPGGPVTGPQAVPVTAPQAGPVTPPGGAPQAAPRTPLPPYPVIPQGPAAHTPPAGAFPPARERGEVRSKTVQTVLLSLGGLLVAAALIIFTAVAWRNMGNSGRAAVLGGVTLLLLAVPFALKRYRLWATAETFAALASLALWCTTLAGYYLYRPPGADFGPETVGAWTAGVLVVLTAYRAAARLTATSWAMLPLALIGASYAAAGSIGTAVVLMLAIAATLGAASWITGKQPGHYAKSDLWAGRLLTCAAVIAACSAGLRAAFGVADPVVPAIAAAVAALAAANLVGVHLARRLGVTLNTMLIAGSAAASLVLCAWVLAARSGSAELVIPSLALLAAGFLPLVTPEARRSALAFSAAVTAGLAAVAVFATVAFNAPDLSAYFAAFLAARLLAPVLAEPLGSAFRSASLVVGTGTALVTSLVALGGLGYLFWGDDFGWPLYDAEVPIVLVAFAFATVLLPRRFRVDAIALALTFAVESAAILWWAQDPARFDAVPTVALMVCGAIGLAAALFSRTLTGRCSGWVAVAVWAPLAGAAADASDTLDPGDGWIPLWLTVTAASMLVIAVGAPRRSRPDRVLAAVLAHVLGGTSAVLGWFGEFFDWTSDAHGELIPAAQFGIYALALAGAAIMAPVRKWGYVIASLCTGTLGWWSMLIALEVGTLEFYTAPPAAVLFLIGLWRLERRPETGSWSTLALPILVGIAPSLITAIEGGEEVRRVGVGTAAIAVIIAGLARRWQAPLVLGSIALAVMTINELTLLGGRIPVWIPPAIGGAILITVGATFERRRRDLRRIRDTLKSMR</sequence>
<feature type="transmembrane region" description="Helical" evidence="2">
    <location>
        <begin position="442"/>
        <end position="463"/>
    </location>
</feature>
<feature type="transmembrane region" description="Helical" evidence="2">
    <location>
        <begin position="469"/>
        <end position="487"/>
    </location>
</feature>
<feature type="transmembrane region" description="Helical" evidence="2">
    <location>
        <begin position="360"/>
        <end position="382"/>
    </location>
</feature>
<dbReference type="RefSeq" id="WP_208495233.1">
    <property type="nucleotide sequence ID" value="NZ_JAGFNP010000003.1"/>
</dbReference>
<feature type="transmembrane region" description="Helical" evidence="2">
    <location>
        <begin position="499"/>
        <end position="522"/>
    </location>
</feature>
<comment type="caution">
    <text evidence="3">The sequence shown here is derived from an EMBL/GenBank/DDBJ whole genome shotgun (WGS) entry which is preliminary data.</text>
</comment>
<feature type="transmembrane region" description="Helical" evidence="2">
    <location>
        <begin position="751"/>
        <end position="770"/>
    </location>
</feature>
<feature type="region of interest" description="Disordered" evidence="1">
    <location>
        <begin position="71"/>
        <end position="155"/>
    </location>
</feature>
<organism evidence="3 4">
    <name type="scientific">Glycomyces niveus</name>
    <dbReference type="NCBI Taxonomy" id="2820287"/>
    <lineage>
        <taxon>Bacteria</taxon>
        <taxon>Bacillati</taxon>
        <taxon>Actinomycetota</taxon>
        <taxon>Actinomycetes</taxon>
        <taxon>Glycomycetales</taxon>
        <taxon>Glycomycetaceae</taxon>
        <taxon>Glycomyces</taxon>
    </lineage>
</organism>
<feature type="transmembrane region" description="Helical" evidence="2">
    <location>
        <begin position="528"/>
        <end position="550"/>
    </location>
</feature>
<keyword evidence="4" id="KW-1185">Reference proteome</keyword>
<feature type="transmembrane region" description="Helical" evidence="2">
    <location>
        <begin position="581"/>
        <end position="603"/>
    </location>
</feature>
<evidence type="ECO:0000313" key="4">
    <source>
        <dbReference type="Proteomes" id="UP000681341"/>
    </source>
</evidence>
<feature type="compositionally biased region" description="Pro residues" evidence="1">
    <location>
        <begin position="126"/>
        <end position="135"/>
    </location>
</feature>
<feature type="transmembrane region" description="Helical" evidence="2">
    <location>
        <begin position="332"/>
        <end position="354"/>
    </location>
</feature>
<feature type="transmembrane region" description="Helical" evidence="2">
    <location>
        <begin position="853"/>
        <end position="871"/>
    </location>
</feature>
<keyword evidence="2" id="KW-1133">Transmembrane helix</keyword>
<feature type="transmembrane region" description="Helical" evidence="2">
    <location>
        <begin position="192"/>
        <end position="212"/>
    </location>
</feature>
<evidence type="ECO:0008006" key="5">
    <source>
        <dbReference type="Google" id="ProtNLM"/>
    </source>
</evidence>
<dbReference type="NCBIfam" id="NF047321">
    <property type="entry name" value="SCO7613_CTERM"/>
    <property type="match status" value="1"/>
</dbReference>
<dbReference type="InterPro" id="IPR058062">
    <property type="entry name" value="SCO7613_C"/>
</dbReference>
<feature type="transmembrane region" description="Helical" evidence="2">
    <location>
        <begin position="389"/>
        <end position="410"/>
    </location>
</feature>
<feature type="transmembrane region" description="Helical" evidence="2">
    <location>
        <begin position="639"/>
        <end position="658"/>
    </location>
</feature>
<protein>
    <recommendedName>
        <fullName evidence="5">Permease</fullName>
    </recommendedName>
</protein>
<name>A0ABS3U0X2_9ACTN</name>
<feature type="transmembrane region" description="Helical" evidence="2">
    <location>
        <begin position="224"/>
        <end position="243"/>
    </location>
</feature>
<feature type="transmembrane region" description="Helical" evidence="2">
    <location>
        <begin position="610"/>
        <end position="627"/>
    </location>
</feature>
<evidence type="ECO:0000313" key="3">
    <source>
        <dbReference type="EMBL" id="MBO3732420.1"/>
    </source>
</evidence>
<dbReference type="Proteomes" id="UP000681341">
    <property type="component" value="Unassembled WGS sequence"/>
</dbReference>
<feature type="transmembrane region" description="Helical" evidence="2">
    <location>
        <begin position="782"/>
        <end position="798"/>
    </location>
</feature>
<dbReference type="EMBL" id="JAGFNP010000003">
    <property type="protein sequence ID" value="MBO3732420.1"/>
    <property type="molecule type" value="Genomic_DNA"/>
</dbReference>
<feature type="transmembrane region" description="Helical" evidence="2">
    <location>
        <begin position="804"/>
        <end position="822"/>
    </location>
</feature>
<feature type="transmembrane region" description="Helical" evidence="2">
    <location>
        <begin position="255"/>
        <end position="272"/>
    </location>
</feature>
<feature type="transmembrane region" description="Helical" evidence="2">
    <location>
        <begin position="416"/>
        <end position="435"/>
    </location>
</feature>
<gene>
    <name evidence="3" type="ORF">J5V16_06270</name>
</gene>
<feature type="transmembrane region" description="Helical" evidence="2">
    <location>
        <begin position="301"/>
        <end position="320"/>
    </location>
</feature>
<feature type="transmembrane region" description="Helical" evidence="2">
    <location>
        <begin position="279"/>
        <end position="295"/>
    </location>
</feature>
<feature type="compositionally biased region" description="Pro residues" evidence="1">
    <location>
        <begin position="83"/>
        <end position="93"/>
    </location>
</feature>
<feature type="transmembrane region" description="Helical" evidence="2">
    <location>
        <begin position="667"/>
        <end position="687"/>
    </location>
</feature>
<keyword evidence="2" id="KW-0472">Membrane</keyword>
<evidence type="ECO:0000256" key="2">
    <source>
        <dbReference type="SAM" id="Phobius"/>
    </source>
</evidence>
<feature type="transmembrane region" description="Helical" evidence="2">
    <location>
        <begin position="164"/>
        <end position="186"/>
    </location>
</feature>
<feature type="transmembrane region" description="Helical" evidence="2">
    <location>
        <begin position="557"/>
        <end position="575"/>
    </location>
</feature>
<keyword evidence="2" id="KW-0812">Transmembrane</keyword>
<accession>A0ABS3U0X2</accession>